<evidence type="ECO:0000313" key="20">
    <source>
        <dbReference type="Proteomes" id="UP000182190"/>
    </source>
</evidence>
<comment type="caution">
    <text evidence="19">The sequence shown here is derived from an EMBL/GenBank/DDBJ whole genome shotgun (WGS) entry which is preliminary data.</text>
</comment>
<dbReference type="PROSITE" id="PS50113">
    <property type="entry name" value="PAC"/>
    <property type="match status" value="1"/>
</dbReference>
<dbReference type="InterPro" id="IPR005467">
    <property type="entry name" value="His_kinase_dom"/>
</dbReference>
<evidence type="ECO:0000256" key="9">
    <source>
        <dbReference type="ARBA" id="ARBA00022777"/>
    </source>
</evidence>
<keyword evidence="10 15" id="KW-1133">Transmembrane helix</keyword>
<dbReference type="InterPro" id="IPR036097">
    <property type="entry name" value="HisK_dim/P_sf"/>
</dbReference>
<evidence type="ECO:0000256" key="6">
    <source>
        <dbReference type="ARBA" id="ARBA00022553"/>
    </source>
</evidence>
<dbReference type="InterPro" id="IPR003660">
    <property type="entry name" value="HAMP_dom"/>
</dbReference>
<keyword evidence="20" id="KW-1185">Reference proteome</keyword>
<dbReference type="InterPro" id="IPR033479">
    <property type="entry name" value="dCache_1"/>
</dbReference>
<dbReference type="InterPro" id="IPR036890">
    <property type="entry name" value="HATPase_C_sf"/>
</dbReference>
<dbReference type="OrthoDB" id="567946at2"/>
<dbReference type="SUPFAM" id="SSF55874">
    <property type="entry name" value="ATPase domain of HSP90 chaperone/DNA topoisomerase II/histidine kinase"/>
    <property type="match status" value="1"/>
</dbReference>
<feature type="transmembrane region" description="Helical" evidence="15">
    <location>
        <begin position="15"/>
        <end position="37"/>
    </location>
</feature>
<keyword evidence="11" id="KW-0902">Two-component regulatory system</keyword>
<dbReference type="Pfam" id="PF00672">
    <property type="entry name" value="HAMP"/>
    <property type="match status" value="1"/>
</dbReference>
<feature type="coiled-coil region" evidence="14">
    <location>
        <begin position="559"/>
        <end position="586"/>
    </location>
</feature>
<dbReference type="SUPFAM" id="SSF55785">
    <property type="entry name" value="PYP-like sensor domain (PAS domain)"/>
    <property type="match status" value="1"/>
</dbReference>
<evidence type="ECO:0000256" key="1">
    <source>
        <dbReference type="ARBA" id="ARBA00000085"/>
    </source>
</evidence>
<dbReference type="EMBL" id="CZCS02000010">
    <property type="protein sequence ID" value="VXD13900.1"/>
    <property type="molecule type" value="Genomic_DNA"/>
</dbReference>
<accession>A0A7Z9BI10</accession>
<dbReference type="FunFam" id="3.30.565.10:FF:000010">
    <property type="entry name" value="Sensor histidine kinase RcsC"/>
    <property type="match status" value="1"/>
</dbReference>
<name>A0A7Z9BI10_9CYAN</name>
<evidence type="ECO:0000256" key="12">
    <source>
        <dbReference type="ARBA" id="ARBA00023136"/>
    </source>
</evidence>
<dbReference type="SMART" id="SM00388">
    <property type="entry name" value="HisKA"/>
    <property type="match status" value="1"/>
</dbReference>
<dbReference type="PROSITE" id="PS50109">
    <property type="entry name" value="HIS_KIN"/>
    <property type="match status" value="1"/>
</dbReference>
<dbReference type="RefSeq" id="WP_083624389.1">
    <property type="nucleotide sequence ID" value="NZ_LR735027.1"/>
</dbReference>
<comment type="subcellular location">
    <subcellularLocation>
        <location evidence="2">Cell membrane</location>
        <topology evidence="2">Multi-pass membrane protein</topology>
    </subcellularLocation>
</comment>
<dbReference type="Pfam" id="PF02743">
    <property type="entry name" value="dCache_1"/>
    <property type="match status" value="1"/>
</dbReference>
<dbReference type="GO" id="GO:0005886">
    <property type="term" value="C:plasma membrane"/>
    <property type="evidence" value="ECO:0007669"/>
    <property type="project" value="UniProtKB-SubCell"/>
</dbReference>
<dbReference type="GO" id="GO:0000155">
    <property type="term" value="F:phosphorelay sensor kinase activity"/>
    <property type="evidence" value="ECO:0007669"/>
    <property type="project" value="InterPro"/>
</dbReference>
<dbReference type="CDD" id="cd16922">
    <property type="entry name" value="HATPase_EvgS-ArcB-TorS-like"/>
    <property type="match status" value="1"/>
</dbReference>
<dbReference type="SMART" id="SM00304">
    <property type="entry name" value="HAMP"/>
    <property type="match status" value="1"/>
</dbReference>
<dbReference type="InterPro" id="IPR003661">
    <property type="entry name" value="HisK_dim/P_dom"/>
</dbReference>
<reference evidence="19" key="1">
    <citation type="submission" date="2019-10" db="EMBL/GenBank/DDBJ databases">
        <authorList>
            <consortium name="Genoscope - CEA"/>
            <person name="William W."/>
        </authorList>
    </citation>
    <scope>NUCLEOTIDE SEQUENCE [LARGE SCALE GENOMIC DNA]</scope>
    <source>
        <strain evidence="19">BBR_PRJEB10994</strain>
    </source>
</reference>
<evidence type="ECO:0000256" key="15">
    <source>
        <dbReference type="SAM" id="Phobius"/>
    </source>
</evidence>
<dbReference type="AlphaFoldDB" id="A0A7Z9BI10"/>
<feature type="domain" description="HAMP" evidence="18">
    <location>
        <begin position="369"/>
        <end position="421"/>
    </location>
</feature>
<evidence type="ECO:0000256" key="7">
    <source>
        <dbReference type="ARBA" id="ARBA00022679"/>
    </source>
</evidence>
<dbReference type="PRINTS" id="PR00344">
    <property type="entry name" value="BCTRLSENSOR"/>
</dbReference>
<dbReference type="InterPro" id="IPR000014">
    <property type="entry name" value="PAS"/>
</dbReference>
<keyword evidence="9 19" id="KW-0418">Kinase</keyword>
<evidence type="ECO:0000256" key="11">
    <source>
        <dbReference type="ARBA" id="ARBA00023012"/>
    </source>
</evidence>
<evidence type="ECO:0000256" key="14">
    <source>
        <dbReference type="SAM" id="Coils"/>
    </source>
</evidence>
<keyword evidence="14" id="KW-0175">Coiled coil</keyword>
<dbReference type="InterPro" id="IPR003594">
    <property type="entry name" value="HATPase_dom"/>
</dbReference>
<dbReference type="CDD" id="cd00082">
    <property type="entry name" value="HisKA"/>
    <property type="match status" value="1"/>
</dbReference>
<evidence type="ECO:0000259" key="16">
    <source>
        <dbReference type="PROSITE" id="PS50109"/>
    </source>
</evidence>
<dbReference type="InterPro" id="IPR004358">
    <property type="entry name" value="Sig_transdc_His_kin-like_C"/>
</dbReference>
<dbReference type="EC" id="2.7.13.3" evidence="4"/>
<proteinExistence type="inferred from homology"/>
<evidence type="ECO:0000259" key="18">
    <source>
        <dbReference type="PROSITE" id="PS50885"/>
    </source>
</evidence>
<evidence type="ECO:0000256" key="5">
    <source>
        <dbReference type="ARBA" id="ARBA00022475"/>
    </source>
</evidence>
<dbReference type="Pfam" id="PF00512">
    <property type="entry name" value="HisKA"/>
    <property type="match status" value="1"/>
</dbReference>
<evidence type="ECO:0000256" key="8">
    <source>
        <dbReference type="ARBA" id="ARBA00022692"/>
    </source>
</evidence>
<evidence type="ECO:0000256" key="13">
    <source>
        <dbReference type="ARBA" id="ARBA00074306"/>
    </source>
</evidence>
<protein>
    <recommendedName>
        <fullName evidence="13">Circadian input-output histidine kinase CikA</fullName>
        <ecNumber evidence="4">2.7.13.3</ecNumber>
    </recommendedName>
</protein>
<dbReference type="Proteomes" id="UP000182190">
    <property type="component" value="Unassembled WGS sequence"/>
</dbReference>
<evidence type="ECO:0000313" key="19">
    <source>
        <dbReference type="EMBL" id="VXD13900.1"/>
    </source>
</evidence>
<keyword evidence="12 15" id="KW-0472">Membrane</keyword>
<dbReference type="Gene3D" id="1.10.8.500">
    <property type="entry name" value="HAMP domain in histidine kinase"/>
    <property type="match status" value="1"/>
</dbReference>
<organism evidence="19 20">
    <name type="scientific">Planktothrix paucivesiculata PCC 9631</name>
    <dbReference type="NCBI Taxonomy" id="671071"/>
    <lineage>
        <taxon>Bacteria</taxon>
        <taxon>Bacillati</taxon>
        <taxon>Cyanobacteriota</taxon>
        <taxon>Cyanophyceae</taxon>
        <taxon>Oscillatoriophycideae</taxon>
        <taxon>Oscillatoriales</taxon>
        <taxon>Microcoleaceae</taxon>
        <taxon>Planktothrix</taxon>
    </lineage>
</organism>
<dbReference type="SUPFAM" id="SSF158472">
    <property type="entry name" value="HAMP domain-like"/>
    <property type="match status" value="1"/>
</dbReference>
<dbReference type="SUPFAM" id="SSF47384">
    <property type="entry name" value="Homodimeric domain of signal transducing histidine kinase"/>
    <property type="match status" value="1"/>
</dbReference>
<dbReference type="Gene3D" id="3.30.565.10">
    <property type="entry name" value="Histidine kinase-like ATPase, C-terminal domain"/>
    <property type="match status" value="1"/>
</dbReference>
<sequence length="916" mass="104610">MQDHFLNRIFAKLPLRIVFIVPFVLQILGIVGLVGYLSYKAGQKTVEDLATQLMNEVGDRVEQNLRLYLETPHHINQVNLSQIELNLLTLQNLYPWEKYLWRQIKIHPDMAYIAVTTDKNQQRSGEKLLDGSFYINVVGDDVGINFYSFKVNEKGDRTTGKLIIKNYDLRQHPSYKKAVKARESSWSDVFVSFLEPTLLISALEPVYNPNKQILGVLLSTLRLDQMGDFLNTLKIGKSGQTFIIEKTGKLLATSTGEMPFHQVKGEKKLFLATESKNLVTRATAEYLKTHFSDFNRLPENPKINLEIEARNYFLSVVPFQDSRGLEWLIVIIVPENDFLGQIKAHNKTTLLLSLVAFFIALLVGLLTAQWVIKPIIKLNQASKNIAQGKWDQIPEVNRYDELGKLETSFNFMANKLKESFSILQENEHRLSQFLEAVPIGITVHEPTGKIYYMNRKSLEILDIKEILDSEKENFSQTYKIYKLGTNQFYPLEDLPVIRALAGETIYLDDLEIHQSEKIIPVEIWATPIYNHQGEIIYAIAAFQDISQRKQTEQILADYNRTLETEVKQRTTELAEAKDKAEVANRAKSIFIANMSHELRTPLNIILGFTQMMNHSQTLSAKDQENIKIIHNHGEYLLKLINNILSFTKSESEKYTLNLNDFDFDSFLDDLKKLFDFRASSQGLTLTFVKDKTLPQYICTDELKLRQVLINFLSNALKFTSVGGVFLEIKKLDLDGLEVDQIALNFRVRDTGVGIASEELDQVFKAFNQTESGKNAQEGAGLGLAISQQLVELMGSEITVQSEIGVGTCFEFTLRVKSMGKNLVETPQNDLDSEISVDPQTYLPTFNLTAESFAGMSLEWIEQLYQASSSLDEPLIFNLIDQIPPEKQALSEELKYWVNHFRFDLIFNVLENIIQKS</sequence>
<feature type="transmembrane region" description="Helical" evidence="15">
    <location>
        <begin position="350"/>
        <end position="372"/>
    </location>
</feature>
<evidence type="ECO:0000259" key="17">
    <source>
        <dbReference type="PROSITE" id="PS50113"/>
    </source>
</evidence>
<feature type="domain" description="Histidine kinase" evidence="16">
    <location>
        <begin position="593"/>
        <end position="817"/>
    </location>
</feature>
<keyword evidence="5" id="KW-1003">Cell membrane</keyword>
<dbReference type="InterPro" id="IPR035965">
    <property type="entry name" value="PAS-like_dom_sf"/>
</dbReference>
<evidence type="ECO:0000256" key="2">
    <source>
        <dbReference type="ARBA" id="ARBA00004651"/>
    </source>
</evidence>
<evidence type="ECO:0000256" key="10">
    <source>
        <dbReference type="ARBA" id="ARBA00022989"/>
    </source>
</evidence>
<dbReference type="CDD" id="cd06225">
    <property type="entry name" value="HAMP"/>
    <property type="match status" value="1"/>
</dbReference>
<dbReference type="InterPro" id="IPR000700">
    <property type="entry name" value="PAS-assoc_C"/>
</dbReference>
<feature type="domain" description="PAC" evidence="17">
    <location>
        <begin position="500"/>
        <end position="557"/>
    </location>
</feature>
<evidence type="ECO:0000256" key="3">
    <source>
        <dbReference type="ARBA" id="ARBA00006402"/>
    </source>
</evidence>
<dbReference type="Pfam" id="PF02518">
    <property type="entry name" value="HATPase_c"/>
    <property type="match status" value="1"/>
</dbReference>
<dbReference type="Gene3D" id="1.10.287.130">
    <property type="match status" value="1"/>
</dbReference>
<keyword evidence="8 15" id="KW-0812">Transmembrane</keyword>
<dbReference type="Gene3D" id="3.30.450.20">
    <property type="entry name" value="PAS domain"/>
    <property type="match status" value="3"/>
</dbReference>
<comment type="similarity">
    <text evidence="3">In the N-terminal section; belongs to the phytochrome family.</text>
</comment>
<dbReference type="CDD" id="cd00130">
    <property type="entry name" value="PAS"/>
    <property type="match status" value="1"/>
</dbReference>
<keyword evidence="7" id="KW-0808">Transferase</keyword>
<dbReference type="PANTHER" id="PTHR43047">
    <property type="entry name" value="TWO-COMPONENT HISTIDINE PROTEIN KINASE"/>
    <property type="match status" value="1"/>
</dbReference>
<dbReference type="SMART" id="SM00387">
    <property type="entry name" value="HATPase_c"/>
    <property type="match status" value="1"/>
</dbReference>
<dbReference type="PROSITE" id="PS50885">
    <property type="entry name" value="HAMP"/>
    <property type="match status" value="1"/>
</dbReference>
<keyword evidence="6" id="KW-0597">Phosphoprotein</keyword>
<comment type="catalytic activity">
    <reaction evidence="1">
        <text>ATP + protein L-histidine = ADP + protein N-phospho-L-histidine.</text>
        <dbReference type="EC" id="2.7.13.3"/>
    </reaction>
</comment>
<evidence type="ECO:0000256" key="4">
    <source>
        <dbReference type="ARBA" id="ARBA00012438"/>
    </source>
</evidence>
<gene>
    <name evidence="19" type="ORF">PL9631_1070032</name>
</gene>